<dbReference type="EMBL" id="JAAVTK010000001">
    <property type="protein sequence ID" value="NKI87911.1"/>
    <property type="molecule type" value="Genomic_DNA"/>
</dbReference>
<keyword evidence="3" id="KW-1185">Reference proteome</keyword>
<sequence length="70" mass="7449">MLLLAITSVEIQYLLIGVLFIAAAFYVGRIFYRAFFSKTAAGCAKGCGGACGQLDIDSLQRTIEARAAAK</sequence>
<evidence type="ECO:0000256" key="1">
    <source>
        <dbReference type="SAM" id="Phobius"/>
    </source>
</evidence>
<dbReference type="Proteomes" id="UP000717634">
    <property type="component" value="Unassembled WGS sequence"/>
</dbReference>
<protein>
    <recommendedName>
        <fullName evidence="4">FeoB-associated Cys-rich membrane protein</fullName>
    </recommendedName>
</protein>
<dbReference type="RefSeq" id="WP_168671542.1">
    <property type="nucleotide sequence ID" value="NZ_JAAVTK010000001.1"/>
</dbReference>
<keyword evidence="1" id="KW-1133">Transmembrane helix</keyword>
<proteinExistence type="predicted"/>
<name>A0ABX1HFT8_9BACT</name>
<reference evidence="2 3" key="1">
    <citation type="submission" date="2020-03" db="EMBL/GenBank/DDBJ databases">
        <title>Genomic Encyclopedia of Type Strains, Phase IV (KMG-V): Genome sequencing to study the core and pangenomes of soil and plant-associated prokaryotes.</title>
        <authorList>
            <person name="Whitman W."/>
        </authorList>
    </citation>
    <scope>NUCLEOTIDE SEQUENCE [LARGE SCALE GENOMIC DNA]</scope>
    <source>
        <strain evidence="2 3">1B</strain>
    </source>
</reference>
<keyword evidence="1" id="KW-0472">Membrane</keyword>
<gene>
    <name evidence="2" type="ORF">HBN54_000490</name>
</gene>
<evidence type="ECO:0000313" key="3">
    <source>
        <dbReference type="Proteomes" id="UP000717634"/>
    </source>
</evidence>
<feature type="transmembrane region" description="Helical" evidence="1">
    <location>
        <begin position="12"/>
        <end position="32"/>
    </location>
</feature>
<accession>A0ABX1HFT8</accession>
<organism evidence="2 3">
    <name type="scientific">Hymenobacter artigasi</name>
    <dbReference type="NCBI Taxonomy" id="2719616"/>
    <lineage>
        <taxon>Bacteria</taxon>
        <taxon>Pseudomonadati</taxon>
        <taxon>Bacteroidota</taxon>
        <taxon>Cytophagia</taxon>
        <taxon>Cytophagales</taxon>
        <taxon>Hymenobacteraceae</taxon>
        <taxon>Hymenobacter</taxon>
    </lineage>
</organism>
<comment type="caution">
    <text evidence="2">The sequence shown here is derived from an EMBL/GenBank/DDBJ whole genome shotgun (WGS) entry which is preliminary data.</text>
</comment>
<keyword evidence="1" id="KW-0812">Transmembrane</keyword>
<evidence type="ECO:0000313" key="2">
    <source>
        <dbReference type="EMBL" id="NKI87911.1"/>
    </source>
</evidence>
<evidence type="ECO:0008006" key="4">
    <source>
        <dbReference type="Google" id="ProtNLM"/>
    </source>
</evidence>